<accession>A0A8C6IA46</accession>
<sequence>MHHSPPHAQGPPAWHYRMLGSLGEGVGLTLSCGLEIFIFAYVIHPVQVANFVNAVYSPLPPWLLV</sequence>
<reference evidence="1" key="2">
    <citation type="submission" date="2025-09" db="UniProtKB">
        <authorList>
            <consortium name="Ensembl"/>
        </authorList>
    </citation>
    <scope>IDENTIFICATION</scope>
</reference>
<evidence type="ECO:0000313" key="2">
    <source>
        <dbReference type="Proteomes" id="UP000694415"/>
    </source>
</evidence>
<reference evidence="1" key="1">
    <citation type="submission" date="2025-08" db="UniProtKB">
        <authorList>
            <consortium name="Ensembl"/>
        </authorList>
    </citation>
    <scope>IDENTIFICATION</scope>
</reference>
<proteinExistence type="predicted"/>
<keyword evidence="2" id="KW-1185">Reference proteome</keyword>
<name>A0A8C6IA46_MUSSI</name>
<organism evidence="1 2">
    <name type="scientific">Mus spicilegus</name>
    <name type="common">Mound-building mouse</name>
    <dbReference type="NCBI Taxonomy" id="10103"/>
    <lineage>
        <taxon>Eukaryota</taxon>
        <taxon>Metazoa</taxon>
        <taxon>Chordata</taxon>
        <taxon>Craniata</taxon>
        <taxon>Vertebrata</taxon>
        <taxon>Euteleostomi</taxon>
        <taxon>Mammalia</taxon>
        <taxon>Eutheria</taxon>
        <taxon>Euarchontoglires</taxon>
        <taxon>Glires</taxon>
        <taxon>Rodentia</taxon>
        <taxon>Myomorpha</taxon>
        <taxon>Muroidea</taxon>
        <taxon>Muridae</taxon>
        <taxon>Murinae</taxon>
        <taxon>Mus</taxon>
        <taxon>Mus</taxon>
    </lineage>
</organism>
<dbReference type="Ensembl" id="ENSMSIT00000042332.1">
    <property type="protein sequence ID" value="ENSMSIP00000033605.1"/>
    <property type="gene ID" value="ENSMSIG00000028083.1"/>
</dbReference>
<evidence type="ECO:0000313" key="1">
    <source>
        <dbReference type="Ensembl" id="ENSMSIP00000033605.1"/>
    </source>
</evidence>
<dbReference type="Proteomes" id="UP000694415">
    <property type="component" value="Unplaced"/>
</dbReference>
<protein>
    <submittedName>
        <fullName evidence="1">Uncharacterized protein</fullName>
    </submittedName>
</protein>
<dbReference type="GeneTree" id="ENSGT01150000287086"/>
<dbReference type="AlphaFoldDB" id="A0A8C6IA46"/>